<evidence type="ECO:0000313" key="3">
    <source>
        <dbReference type="Proteomes" id="UP001201463"/>
    </source>
</evidence>
<dbReference type="PANTHER" id="PTHR43818">
    <property type="entry name" value="BCDNA.GH03377"/>
    <property type="match status" value="1"/>
</dbReference>
<evidence type="ECO:0000313" key="2">
    <source>
        <dbReference type="EMBL" id="MCE4540304.1"/>
    </source>
</evidence>
<dbReference type="InterPro" id="IPR050463">
    <property type="entry name" value="Gfo/Idh/MocA_oxidrdct_glycsds"/>
</dbReference>
<evidence type="ECO:0000259" key="1">
    <source>
        <dbReference type="Pfam" id="PF01408"/>
    </source>
</evidence>
<dbReference type="EMBL" id="JAJTWT010000015">
    <property type="protein sequence ID" value="MCE4540304.1"/>
    <property type="molecule type" value="Genomic_DNA"/>
</dbReference>
<sequence length="311" mass="33582">MSMPLKLGLVGIGKIARDQHIPALAADPRFELSATASRNAAVDGVPSFASVEAMLAAMPELDAISICTPPQAHFGAALAALRAGKHVMLEKPPAATTREITLLQAEAARHGRTLFQTWHSRFAAGVDAARAWVKDRTLTGGRIVWKEDVHHWHPGQQWIFDAGGLGVFDPGINALSVLTEVLAEEVVVRQAVLEFPANQQAPIAAQLDLRTEAGVRVEAEFDFRQKGEQTWDIELLTSTGRLRLSHGGGALEIDGQPVAADAALAGEYPRLYARFAELCAAGRSEVDWRPFQLVADAFLIGERRTVAAHQV</sequence>
<keyword evidence="3" id="KW-1185">Reference proteome</keyword>
<protein>
    <submittedName>
        <fullName evidence="2">Gfo/Idh/MocA family oxidoreductase</fullName>
    </submittedName>
</protein>
<dbReference type="Gene3D" id="3.40.50.720">
    <property type="entry name" value="NAD(P)-binding Rossmann-like Domain"/>
    <property type="match status" value="1"/>
</dbReference>
<dbReference type="Gene3D" id="3.30.360.10">
    <property type="entry name" value="Dihydrodipicolinate Reductase, domain 2"/>
    <property type="match status" value="1"/>
</dbReference>
<dbReference type="InterPro" id="IPR000683">
    <property type="entry name" value="Gfo/Idh/MocA-like_OxRdtase_N"/>
</dbReference>
<proteinExistence type="predicted"/>
<gene>
    <name evidence="2" type="ORF">LXT12_23930</name>
</gene>
<name>A0ABS8XHH1_9BURK</name>
<feature type="domain" description="Gfo/Idh/MocA-like oxidoreductase N-terminal" evidence="1">
    <location>
        <begin position="6"/>
        <end position="115"/>
    </location>
</feature>
<dbReference type="Pfam" id="PF01408">
    <property type="entry name" value="GFO_IDH_MocA"/>
    <property type="match status" value="1"/>
</dbReference>
<reference evidence="2 3" key="1">
    <citation type="submission" date="2021-12" db="EMBL/GenBank/DDBJ databases">
        <title>Genome seq of p7.</title>
        <authorList>
            <person name="Seo T."/>
        </authorList>
    </citation>
    <scope>NUCLEOTIDE SEQUENCE [LARGE SCALE GENOMIC DNA]</scope>
    <source>
        <strain evidence="2 3">P7</strain>
    </source>
</reference>
<accession>A0ABS8XHH1</accession>
<organism evidence="2 3">
    <name type="scientific">Pelomonas caseinilytica</name>
    <dbReference type="NCBI Taxonomy" id="2906763"/>
    <lineage>
        <taxon>Bacteria</taxon>
        <taxon>Pseudomonadati</taxon>
        <taxon>Pseudomonadota</taxon>
        <taxon>Betaproteobacteria</taxon>
        <taxon>Burkholderiales</taxon>
        <taxon>Sphaerotilaceae</taxon>
        <taxon>Roseateles</taxon>
    </lineage>
</organism>
<dbReference type="SUPFAM" id="SSF51735">
    <property type="entry name" value="NAD(P)-binding Rossmann-fold domains"/>
    <property type="match status" value="1"/>
</dbReference>
<dbReference type="InterPro" id="IPR036291">
    <property type="entry name" value="NAD(P)-bd_dom_sf"/>
</dbReference>
<dbReference type="Proteomes" id="UP001201463">
    <property type="component" value="Unassembled WGS sequence"/>
</dbReference>
<dbReference type="RefSeq" id="WP_233394861.1">
    <property type="nucleotide sequence ID" value="NZ_JAJTWT010000015.1"/>
</dbReference>
<comment type="caution">
    <text evidence="2">The sequence shown here is derived from an EMBL/GenBank/DDBJ whole genome shotgun (WGS) entry which is preliminary data.</text>
</comment>
<dbReference type="PANTHER" id="PTHR43818:SF7">
    <property type="entry name" value="DEHYDROGENASE"/>
    <property type="match status" value="1"/>
</dbReference>